<keyword evidence="2" id="KW-1185">Reference proteome</keyword>
<dbReference type="Proteomes" id="UP000009168">
    <property type="component" value="Unassembled WGS sequence"/>
</dbReference>
<evidence type="ECO:0000313" key="2">
    <source>
        <dbReference type="Proteomes" id="UP000009168"/>
    </source>
</evidence>
<dbReference type="AlphaFoldDB" id="W7X862"/>
<dbReference type="RefSeq" id="XP_012651865.1">
    <property type="nucleotide sequence ID" value="XM_012796411.1"/>
</dbReference>
<gene>
    <name evidence="1" type="ORF">TTHERM_000592702</name>
</gene>
<dbReference type="GeneID" id="24439748"/>
<name>W7X862_TETTS</name>
<sequence>MYLSLSVCKPNIQMKLKNQNKQFDCQAYKMTYTTQLNKEKKELYLQYYNYN</sequence>
<accession>W7X862</accession>
<dbReference type="InParanoid" id="W7X862"/>
<dbReference type="EMBL" id="GG662781">
    <property type="protein sequence ID" value="EWS75565.1"/>
    <property type="molecule type" value="Genomic_DNA"/>
</dbReference>
<organism evidence="1 2">
    <name type="scientific">Tetrahymena thermophila (strain SB210)</name>
    <dbReference type="NCBI Taxonomy" id="312017"/>
    <lineage>
        <taxon>Eukaryota</taxon>
        <taxon>Sar</taxon>
        <taxon>Alveolata</taxon>
        <taxon>Ciliophora</taxon>
        <taxon>Intramacronucleata</taxon>
        <taxon>Oligohymenophorea</taxon>
        <taxon>Hymenostomatida</taxon>
        <taxon>Tetrahymenina</taxon>
        <taxon>Tetrahymenidae</taxon>
        <taxon>Tetrahymena</taxon>
    </lineage>
</organism>
<proteinExistence type="predicted"/>
<protein>
    <submittedName>
        <fullName evidence="1">Uncharacterized protein</fullName>
    </submittedName>
</protein>
<evidence type="ECO:0000313" key="1">
    <source>
        <dbReference type="EMBL" id="EWS75565.1"/>
    </source>
</evidence>
<dbReference type="KEGG" id="tet:TTHERM_000592702"/>
<reference evidence="2" key="1">
    <citation type="journal article" date="2006" name="PLoS Biol.">
        <title>Macronuclear genome sequence of the ciliate Tetrahymena thermophila, a model eukaryote.</title>
        <authorList>
            <person name="Eisen J.A."/>
            <person name="Coyne R.S."/>
            <person name="Wu M."/>
            <person name="Wu D."/>
            <person name="Thiagarajan M."/>
            <person name="Wortman J.R."/>
            <person name="Badger J.H."/>
            <person name="Ren Q."/>
            <person name="Amedeo P."/>
            <person name="Jones K.M."/>
            <person name="Tallon L.J."/>
            <person name="Delcher A.L."/>
            <person name="Salzberg S.L."/>
            <person name="Silva J.C."/>
            <person name="Haas B.J."/>
            <person name="Majoros W.H."/>
            <person name="Farzad M."/>
            <person name="Carlton J.M."/>
            <person name="Smith R.K. Jr."/>
            <person name="Garg J."/>
            <person name="Pearlman R.E."/>
            <person name="Karrer K.M."/>
            <person name="Sun L."/>
            <person name="Manning G."/>
            <person name="Elde N.C."/>
            <person name="Turkewitz A.P."/>
            <person name="Asai D.J."/>
            <person name="Wilkes D.E."/>
            <person name="Wang Y."/>
            <person name="Cai H."/>
            <person name="Collins K."/>
            <person name="Stewart B.A."/>
            <person name="Lee S.R."/>
            <person name="Wilamowska K."/>
            <person name="Weinberg Z."/>
            <person name="Ruzzo W.L."/>
            <person name="Wloga D."/>
            <person name="Gaertig J."/>
            <person name="Frankel J."/>
            <person name="Tsao C.-C."/>
            <person name="Gorovsky M.A."/>
            <person name="Keeling P.J."/>
            <person name="Waller R.F."/>
            <person name="Patron N.J."/>
            <person name="Cherry J.M."/>
            <person name="Stover N.A."/>
            <person name="Krieger C.J."/>
            <person name="del Toro C."/>
            <person name="Ryder H.F."/>
            <person name="Williamson S.C."/>
            <person name="Barbeau R.A."/>
            <person name="Hamilton E.P."/>
            <person name="Orias E."/>
        </authorList>
    </citation>
    <scope>NUCLEOTIDE SEQUENCE [LARGE SCALE GENOMIC DNA]</scope>
    <source>
        <strain evidence="2">SB210</strain>
    </source>
</reference>